<feature type="compositionally biased region" description="Low complexity" evidence="1">
    <location>
        <begin position="78"/>
        <end position="87"/>
    </location>
</feature>
<feature type="compositionally biased region" description="Gly residues" evidence="1">
    <location>
        <begin position="88"/>
        <end position="101"/>
    </location>
</feature>
<gene>
    <name evidence="2" type="ORF">V5F30_17935</name>
</gene>
<feature type="compositionally biased region" description="Polar residues" evidence="1">
    <location>
        <begin position="257"/>
        <end position="270"/>
    </location>
</feature>
<dbReference type="Pfam" id="PF09849">
    <property type="entry name" value="DUF2076"/>
    <property type="match status" value="1"/>
</dbReference>
<dbReference type="RefSeq" id="WP_250165478.1">
    <property type="nucleotide sequence ID" value="NZ_JAMJXC010000002.1"/>
</dbReference>
<sequence>MTPEERALIDGLFDRMRSVASQPRDAEAEALIARRVAEAPHATYALAQSVLVQEHALQQAYGRVQDLEAQLADAEARAAEAQQRSSGSSGGFLGGLFGGGRSSVPSAGARDNGQYAGQPSSGQPWGQSSTQPQPGQPMGLPAGYGQQGYSQQGYAQQGGYPQQGYPQQGGYGQQGGPWAQQAAPQPQRSGGGFLQGALATAAGVAGGALLYDGIKNMMTGGGGAVAHAAAAELGKPETPGTGNLGQDAQAALGGQNAGTDNFWNGSSQQEAGYEEAGPEDTGYDDIGDEAGWDDGGGDDSSWT</sequence>
<feature type="compositionally biased region" description="Low complexity" evidence="1">
    <location>
        <begin position="117"/>
        <end position="166"/>
    </location>
</feature>
<comment type="caution">
    <text evidence="2">The sequence shown here is derived from an EMBL/GenBank/DDBJ whole genome shotgun (WGS) entry which is preliminary data.</text>
</comment>
<dbReference type="EMBL" id="JBAFUR010000005">
    <property type="protein sequence ID" value="MFG1254097.1"/>
    <property type="molecule type" value="Genomic_DNA"/>
</dbReference>
<evidence type="ECO:0000313" key="3">
    <source>
        <dbReference type="Proteomes" id="UP001604043"/>
    </source>
</evidence>
<organism evidence="2 3">
    <name type="scientific">Xanthobacter aminoxidans</name>
    <dbReference type="NCBI Taxonomy" id="186280"/>
    <lineage>
        <taxon>Bacteria</taxon>
        <taxon>Pseudomonadati</taxon>
        <taxon>Pseudomonadota</taxon>
        <taxon>Alphaproteobacteria</taxon>
        <taxon>Hyphomicrobiales</taxon>
        <taxon>Xanthobacteraceae</taxon>
        <taxon>Xanthobacter</taxon>
    </lineage>
</organism>
<evidence type="ECO:0000256" key="1">
    <source>
        <dbReference type="SAM" id="MobiDB-lite"/>
    </source>
</evidence>
<keyword evidence="3" id="KW-1185">Reference proteome</keyword>
<proteinExistence type="predicted"/>
<feature type="compositionally biased region" description="Acidic residues" evidence="1">
    <location>
        <begin position="272"/>
        <end position="297"/>
    </location>
</feature>
<dbReference type="Proteomes" id="UP001604043">
    <property type="component" value="Unassembled WGS sequence"/>
</dbReference>
<reference evidence="2 3" key="1">
    <citation type="submission" date="2024-02" db="EMBL/GenBank/DDBJ databases">
        <title>Expansion and revision of Xanthobacter and proposal of Roseixanthobacter gen. nov.</title>
        <authorList>
            <person name="Soltysiak M.P.M."/>
            <person name="Jalihal A."/>
            <person name="Ory A."/>
            <person name="Chrisophersen C."/>
            <person name="Lee A.D."/>
            <person name="Boulton J."/>
            <person name="Springer M."/>
        </authorList>
    </citation>
    <scope>NUCLEOTIDE SEQUENCE [LARGE SCALE GENOMIC DNA]</scope>
    <source>
        <strain evidence="2 3">CB5</strain>
    </source>
</reference>
<dbReference type="InterPro" id="IPR018648">
    <property type="entry name" value="DUF2076"/>
</dbReference>
<accession>A0ABW6ZJT8</accession>
<evidence type="ECO:0000313" key="2">
    <source>
        <dbReference type="EMBL" id="MFG1254097.1"/>
    </source>
</evidence>
<feature type="region of interest" description="Disordered" evidence="1">
    <location>
        <begin position="78"/>
        <end position="191"/>
    </location>
</feature>
<protein>
    <submittedName>
        <fullName evidence="2">DUF2076 domain-containing protein</fullName>
    </submittedName>
</protein>
<feature type="compositionally biased region" description="Low complexity" evidence="1">
    <location>
        <begin position="176"/>
        <end position="188"/>
    </location>
</feature>
<feature type="region of interest" description="Disordered" evidence="1">
    <location>
        <begin position="234"/>
        <end position="303"/>
    </location>
</feature>
<name>A0ABW6ZJT8_9HYPH</name>